<comment type="caution">
    <text evidence="1">The sequence shown here is derived from an EMBL/GenBank/DDBJ whole genome shotgun (WGS) entry which is preliminary data.</text>
</comment>
<organism evidence="1 2">
    <name type="scientific">Metabacillus sediminilitoris</name>
    <dbReference type="NCBI Taxonomy" id="2567941"/>
    <lineage>
        <taxon>Bacteria</taxon>
        <taxon>Bacillati</taxon>
        <taxon>Bacillota</taxon>
        <taxon>Bacilli</taxon>
        <taxon>Bacillales</taxon>
        <taxon>Bacillaceae</taxon>
        <taxon>Metabacillus</taxon>
    </lineage>
</organism>
<reference evidence="1 2" key="1">
    <citation type="submission" date="2019-04" db="EMBL/GenBank/DDBJ databases">
        <title>Bacillus sediminilitoris sp. nov., isolated from a tidal flat sediment on the East China Sea.</title>
        <authorList>
            <person name="Wei Y."/>
            <person name="Mao H."/>
            <person name="Fang J."/>
        </authorList>
    </citation>
    <scope>NUCLEOTIDE SEQUENCE [LARGE SCALE GENOMIC DNA]</scope>
    <source>
        <strain evidence="1 2">DSL-17</strain>
    </source>
</reference>
<dbReference type="AlphaFoldDB" id="A0A4S4BQR5"/>
<protein>
    <submittedName>
        <fullName evidence="1">Uncharacterized protein</fullName>
    </submittedName>
</protein>
<dbReference type="OrthoDB" id="2628646at2"/>
<evidence type="ECO:0000313" key="1">
    <source>
        <dbReference type="EMBL" id="THF76764.1"/>
    </source>
</evidence>
<accession>A0A4S4BQR5</accession>
<name>A0A4S4BQR5_9BACI</name>
<evidence type="ECO:0000313" key="2">
    <source>
        <dbReference type="Proteomes" id="UP000310334"/>
    </source>
</evidence>
<sequence length="124" mass="14996">MKKVTYENVDSNNEFDYSRNLHEKCKKYLHHHVLLTMNDGKTYDGIIEEVEGDRLTVLVGEDARDDEVDDRQFYGGYGPRRFRRFRRQFFPLAALTALALLPYAYPYPYPYPYYPPYYPYYPYY</sequence>
<proteinExistence type="predicted"/>
<gene>
    <name evidence="1" type="ORF">E6W99_20425</name>
</gene>
<dbReference type="Proteomes" id="UP000310334">
    <property type="component" value="Unassembled WGS sequence"/>
</dbReference>
<keyword evidence="2" id="KW-1185">Reference proteome</keyword>
<dbReference type="EMBL" id="SSNT01000018">
    <property type="protein sequence ID" value="THF76764.1"/>
    <property type="molecule type" value="Genomic_DNA"/>
</dbReference>